<dbReference type="PANTHER" id="PTHR30118">
    <property type="entry name" value="HTH-TYPE TRANSCRIPTIONAL REGULATOR LEUO-RELATED"/>
    <property type="match status" value="1"/>
</dbReference>
<dbReference type="InterPro" id="IPR000847">
    <property type="entry name" value="LysR_HTH_N"/>
</dbReference>
<evidence type="ECO:0000313" key="7">
    <source>
        <dbReference type="Proteomes" id="UP000323708"/>
    </source>
</evidence>
<keyword evidence="3" id="KW-0238">DNA-binding</keyword>
<dbReference type="InterPro" id="IPR036390">
    <property type="entry name" value="WH_DNA-bd_sf"/>
</dbReference>
<protein>
    <submittedName>
        <fullName evidence="6">LysR family transcriptional regulator</fullName>
    </submittedName>
</protein>
<proteinExistence type="inferred from homology"/>
<comment type="similarity">
    <text evidence="1">Belongs to the LysR transcriptional regulatory family.</text>
</comment>
<name>A0A5B0X3V7_9GAMM</name>
<evidence type="ECO:0000256" key="3">
    <source>
        <dbReference type="ARBA" id="ARBA00023125"/>
    </source>
</evidence>
<dbReference type="SUPFAM" id="SSF46785">
    <property type="entry name" value="Winged helix' DNA-binding domain"/>
    <property type="match status" value="1"/>
</dbReference>
<feature type="domain" description="HTH lysR-type" evidence="5">
    <location>
        <begin position="9"/>
        <end position="66"/>
    </location>
</feature>
<dbReference type="PANTHER" id="PTHR30118:SF15">
    <property type="entry name" value="TRANSCRIPTIONAL REGULATORY PROTEIN"/>
    <property type="match status" value="1"/>
</dbReference>
<dbReference type="Gene3D" id="1.10.10.10">
    <property type="entry name" value="Winged helix-like DNA-binding domain superfamily/Winged helix DNA-binding domain"/>
    <property type="match status" value="1"/>
</dbReference>
<gene>
    <name evidence="6" type="ORF">F0M18_05510</name>
</gene>
<dbReference type="Pfam" id="PF03466">
    <property type="entry name" value="LysR_substrate"/>
    <property type="match status" value="1"/>
</dbReference>
<dbReference type="PRINTS" id="PR00039">
    <property type="entry name" value="HTHLYSR"/>
</dbReference>
<reference evidence="6 7" key="1">
    <citation type="submission" date="2019-09" db="EMBL/GenBank/DDBJ databases">
        <authorList>
            <person name="Chen X.-Y."/>
        </authorList>
    </citation>
    <scope>NUCLEOTIDE SEQUENCE [LARGE SCALE GENOMIC DNA]</scope>
    <source>
        <strain evidence="6 7">NY5</strain>
    </source>
</reference>
<keyword evidence="4" id="KW-0804">Transcription</keyword>
<organism evidence="6 7">
    <name type="scientific">Pseudohalioglobus sediminis</name>
    <dbReference type="NCBI Taxonomy" id="2606449"/>
    <lineage>
        <taxon>Bacteria</taxon>
        <taxon>Pseudomonadati</taxon>
        <taxon>Pseudomonadota</taxon>
        <taxon>Gammaproteobacteria</taxon>
        <taxon>Cellvibrionales</taxon>
        <taxon>Halieaceae</taxon>
        <taxon>Pseudohalioglobus</taxon>
    </lineage>
</organism>
<dbReference type="Pfam" id="PF00126">
    <property type="entry name" value="HTH_1"/>
    <property type="match status" value="1"/>
</dbReference>
<evidence type="ECO:0000256" key="1">
    <source>
        <dbReference type="ARBA" id="ARBA00009437"/>
    </source>
</evidence>
<sequence length="329" mass="37833">MEIRDLGRLDLNLLVALEAMLEERSVSRAAERLFITQSAMSKTLGRLRELFNDPLFVRKGAAMVPTPRAEQLEASLPQVLQAVQAMVRPLDFDPLTYDGQLNILIQGHMGVWFLPPLMARLRDSAPNMRVRAYSRADEAFEQLANGKLDFALQIEREYYPPDLELTTLAFARPVLLARKSHPLHKLESFDLEDVTRYPQLALLSTDLSELKFHEGDAEAVREYQRRTEPHYETDDLQTALQIVRTTDCLFPAPPMFIEQFNLSRYIAALPLPDLGDVSIKYVVVRPQRVIGSPAHDFFYQQILELTEEFRARLDLPSLPELRRKRQLAY</sequence>
<dbReference type="Proteomes" id="UP000323708">
    <property type="component" value="Unassembled WGS sequence"/>
</dbReference>
<dbReference type="InterPro" id="IPR005119">
    <property type="entry name" value="LysR_subst-bd"/>
</dbReference>
<evidence type="ECO:0000259" key="5">
    <source>
        <dbReference type="PROSITE" id="PS50931"/>
    </source>
</evidence>
<dbReference type="InterPro" id="IPR050389">
    <property type="entry name" value="LysR-type_TF"/>
</dbReference>
<dbReference type="InterPro" id="IPR036388">
    <property type="entry name" value="WH-like_DNA-bd_sf"/>
</dbReference>
<keyword evidence="2" id="KW-0805">Transcription regulation</keyword>
<evidence type="ECO:0000256" key="4">
    <source>
        <dbReference type="ARBA" id="ARBA00023163"/>
    </source>
</evidence>
<dbReference type="PROSITE" id="PS50931">
    <property type="entry name" value="HTH_LYSR"/>
    <property type="match status" value="1"/>
</dbReference>
<evidence type="ECO:0000313" key="6">
    <source>
        <dbReference type="EMBL" id="KAA1193298.1"/>
    </source>
</evidence>
<keyword evidence="7" id="KW-1185">Reference proteome</keyword>
<dbReference type="GO" id="GO:0003700">
    <property type="term" value="F:DNA-binding transcription factor activity"/>
    <property type="evidence" value="ECO:0007669"/>
    <property type="project" value="InterPro"/>
</dbReference>
<dbReference type="EMBL" id="VTUX01000002">
    <property type="protein sequence ID" value="KAA1193298.1"/>
    <property type="molecule type" value="Genomic_DNA"/>
</dbReference>
<evidence type="ECO:0000256" key="2">
    <source>
        <dbReference type="ARBA" id="ARBA00023015"/>
    </source>
</evidence>
<accession>A0A5B0X3V7</accession>
<comment type="caution">
    <text evidence="6">The sequence shown here is derived from an EMBL/GenBank/DDBJ whole genome shotgun (WGS) entry which is preliminary data.</text>
</comment>
<dbReference type="Gene3D" id="3.40.190.10">
    <property type="entry name" value="Periplasmic binding protein-like II"/>
    <property type="match status" value="2"/>
</dbReference>
<dbReference type="SUPFAM" id="SSF53850">
    <property type="entry name" value="Periplasmic binding protein-like II"/>
    <property type="match status" value="1"/>
</dbReference>
<dbReference type="GO" id="GO:0003677">
    <property type="term" value="F:DNA binding"/>
    <property type="evidence" value="ECO:0007669"/>
    <property type="project" value="UniProtKB-KW"/>
</dbReference>
<dbReference type="RefSeq" id="WP_149610405.1">
    <property type="nucleotide sequence ID" value="NZ_VTUX01000002.1"/>
</dbReference>
<dbReference type="AlphaFoldDB" id="A0A5B0X3V7"/>